<dbReference type="Gene3D" id="3.30.40.10">
    <property type="entry name" value="Zinc/RING finger domain, C3HC4 (zinc finger)"/>
    <property type="match status" value="1"/>
</dbReference>
<dbReference type="GO" id="GO:0045944">
    <property type="term" value="P:positive regulation of transcription by RNA polymerase II"/>
    <property type="evidence" value="ECO:0007669"/>
    <property type="project" value="TreeGrafter"/>
</dbReference>
<dbReference type="GO" id="GO:0008270">
    <property type="term" value="F:zinc ion binding"/>
    <property type="evidence" value="ECO:0007669"/>
    <property type="project" value="UniProtKB-KW"/>
</dbReference>
<reference evidence="11 12" key="1">
    <citation type="journal article" date="2010" name="Plant Cell">
        <title>The Chlorella variabilis NC64A genome reveals adaptation to photosymbiosis, coevolution with viruses, and cryptic sex.</title>
        <authorList>
            <person name="Blanc G."/>
            <person name="Duncan G."/>
            <person name="Agarkova I."/>
            <person name="Borodovsky M."/>
            <person name="Gurnon J."/>
            <person name="Kuo A."/>
            <person name="Lindquist E."/>
            <person name="Lucas S."/>
            <person name="Pangilinan J."/>
            <person name="Polle J."/>
            <person name="Salamov A."/>
            <person name="Terry A."/>
            <person name="Yamada T."/>
            <person name="Dunigan D.D."/>
            <person name="Grigoriev I.V."/>
            <person name="Claverie J.M."/>
            <person name="Van Etten J.L."/>
        </authorList>
    </citation>
    <scope>NUCLEOTIDE SEQUENCE [LARGE SCALE GENOMIC DNA]</scope>
    <source>
        <strain evidence="11 12">NC64A</strain>
    </source>
</reference>
<keyword evidence="8" id="KW-0539">Nucleus</keyword>
<dbReference type="InterPro" id="IPR031099">
    <property type="entry name" value="BRCA1-associated"/>
</dbReference>
<feature type="compositionally biased region" description="Low complexity" evidence="9">
    <location>
        <begin position="33"/>
        <end position="43"/>
    </location>
</feature>
<evidence type="ECO:0000256" key="7">
    <source>
        <dbReference type="ARBA" id="ARBA00023204"/>
    </source>
</evidence>
<dbReference type="OrthoDB" id="2384350at2759"/>
<dbReference type="GO" id="GO:0005634">
    <property type="term" value="C:nucleus"/>
    <property type="evidence" value="ECO:0007669"/>
    <property type="project" value="UniProtKB-SubCell"/>
</dbReference>
<dbReference type="AlphaFoldDB" id="E1Z9E6"/>
<dbReference type="PANTHER" id="PTHR13763:SF0">
    <property type="entry name" value="BREAST CANCER TYPE 1 SUSCEPTIBILITY PROTEIN"/>
    <property type="match status" value="1"/>
</dbReference>
<dbReference type="InterPro" id="IPR034732">
    <property type="entry name" value="EPHD"/>
</dbReference>
<feature type="region of interest" description="Disordered" evidence="9">
    <location>
        <begin position="1"/>
        <end position="44"/>
    </location>
</feature>
<evidence type="ECO:0000256" key="4">
    <source>
        <dbReference type="ARBA" id="ARBA00022763"/>
    </source>
</evidence>
<evidence type="ECO:0000259" key="10">
    <source>
        <dbReference type="PROSITE" id="PS51805"/>
    </source>
</evidence>
<dbReference type="KEGG" id="cvr:CHLNCDRAFT_143079"/>
<evidence type="ECO:0000256" key="8">
    <source>
        <dbReference type="ARBA" id="ARBA00023242"/>
    </source>
</evidence>
<dbReference type="GeneID" id="17356793"/>
<evidence type="ECO:0000256" key="5">
    <source>
        <dbReference type="ARBA" id="ARBA00022771"/>
    </source>
</evidence>
<dbReference type="InParanoid" id="E1Z9E6"/>
<keyword evidence="5" id="KW-0863">Zinc-finger</keyword>
<dbReference type="PROSITE" id="PS51805">
    <property type="entry name" value="EPHD"/>
    <property type="match status" value="1"/>
</dbReference>
<keyword evidence="7" id="KW-0234">DNA repair</keyword>
<keyword evidence="2" id="KW-0479">Metal-binding</keyword>
<keyword evidence="4" id="KW-0227">DNA damage</keyword>
<proteinExistence type="predicted"/>
<dbReference type="Proteomes" id="UP000008141">
    <property type="component" value="Unassembled WGS sequence"/>
</dbReference>
<protein>
    <recommendedName>
        <fullName evidence="10">PHD-type domain-containing protein</fullName>
    </recommendedName>
</protein>
<dbReference type="PANTHER" id="PTHR13763">
    <property type="entry name" value="BREAST CANCER TYPE 1 SUSCEPTIBILITY PROTEIN BRCA1"/>
    <property type="match status" value="1"/>
</dbReference>
<dbReference type="GO" id="GO:0004842">
    <property type="term" value="F:ubiquitin-protein transferase activity"/>
    <property type="evidence" value="ECO:0007669"/>
    <property type="project" value="TreeGrafter"/>
</dbReference>
<evidence type="ECO:0000256" key="1">
    <source>
        <dbReference type="ARBA" id="ARBA00004123"/>
    </source>
</evidence>
<evidence type="ECO:0000256" key="3">
    <source>
        <dbReference type="ARBA" id="ARBA00022737"/>
    </source>
</evidence>
<accession>E1Z9E6</accession>
<keyword evidence="6" id="KW-0862">Zinc</keyword>
<evidence type="ECO:0000256" key="2">
    <source>
        <dbReference type="ARBA" id="ARBA00022723"/>
    </source>
</evidence>
<evidence type="ECO:0000313" key="11">
    <source>
        <dbReference type="EMBL" id="EFN57765.1"/>
    </source>
</evidence>
<dbReference type="Pfam" id="PF13771">
    <property type="entry name" value="zf-HC5HC2H"/>
    <property type="match status" value="1"/>
</dbReference>
<feature type="domain" description="PHD-type" evidence="10">
    <location>
        <begin position="50"/>
        <end position="159"/>
    </location>
</feature>
<dbReference type="RefSeq" id="XP_005849867.1">
    <property type="nucleotide sequence ID" value="XM_005849805.1"/>
</dbReference>
<keyword evidence="12" id="KW-1185">Reference proteome</keyword>
<sequence>MATNSGVTSGREPGPAGAVKREEEDAAGGGAGTAAAPAEANGGTHAGSPAKQCALCPLGEAAEEALGPLLEFRCTAKQRPQGVAGRVVLVHSLCAQWAPRAHYSEEAAAQHSLLMVPDEVQRARKLRCRLCRKPGAAMGCEERTCQQTYHLPCAMGQVG</sequence>
<evidence type="ECO:0000256" key="9">
    <source>
        <dbReference type="SAM" id="MobiDB-lite"/>
    </source>
</evidence>
<dbReference type="GO" id="GO:0000724">
    <property type="term" value="P:double-strand break repair via homologous recombination"/>
    <property type="evidence" value="ECO:0007669"/>
    <property type="project" value="TreeGrafter"/>
</dbReference>
<dbReference type="InterPro" id="IPR013083">
    <property type="entry name" value="Znf_RING/FYVE/PHD"/>
</dbReference>
<evidence type="ECO:0000313" key="12">
    <source>
        <dbReference type="Proteomes" id="UP000008141"/>
    </source>
</evidence>
<comment type="subcellular location">
    <subcellularLocation>
        <location evidence="1">Nucleus</location>
    </subcellularLocation>
</comment>
<dbReference type="EMBL" id="GL433839">
    <property type="protein sequence ID" value="EFN57765.1"/>
    <property type="molecule type" value="Genomic_DNA"/>
</dbReference>
<dbReference type="eggNOG" id="KOG4362">
    <property type="taxonomic scope" value="Eukaryota"/>
</dbReference>
<organism evidence="12">
    <name type="scientific">Chlorella variabilis</name>
    <name type="common">Green alga</name>
    <dbReference type="NCBI Taxonomy" id="554065"/>
    <lineage>
        <taxon>Eukaryota</taxon>
        <taxon>Viridiplantae</taxon>
        <taxon>Chlorophyta</taxon>
        <taxon>core chlorophytes</taxon>
        <taxon>Trebouxiophyceae</taxon>
        <taxon>Chlorellales</taxon>
        <taxon>Chlorellaceae</taxon>
        <taxon>Chlorella clade</taxon>
        <taxon>Chlorella</taxon>
    </lineage>
</organism>
<name>E1Z9E6_CHLVA</name>
<keyword evidence="3" id="KW-0677">Repeat</keyword>
<dbReference type="STRING" id="554065.E1Z9E6"/>
<evidence type="ECO:0000256" key="6">
    <source>
        <dbReference type="ARBA" id="ARBA00022833"/>
    </source>
</evidence>
<gene>
    <name evidence="11" type="ORF">CHLNCDRAFT_143079</name>
</gene>